<dbReference type="PROSITE" id="PS51755">
    <property type="entry name" value="OMPR_PHOB"/>
    <property type="match status" value="1"/>
</dbReference>
<keyword evidence="7" id="KW-0804">Transcription</keyword>
<dbReference type="AlphaFoldDB" id="C9YCY7"/>
<dbReference type="PANTHER" id="PTHR48111">
    <property type="entry name" value="REGULATOR OF RPOS"/>
    <property type="match status" value="1"/>
</dbReference>
<dbReference type="GO" id="GO:0006355">
    <property type="term" value="P:regulation of DNA-templated transcription"/>
    <property type="evidence" value="ECO:0007669"/>
    <property type="project" value="InterPro"/>
</dbReference>
<gene>
    <name evidence="12" type="primary">ompR</name>
    <name evidence="12" type="ORF">Csp_C25660</name>
</gene>
<dbReference type="EMBL" id="FN543105">
    <property type="protein sequence ID" value="CBA30858.1"/>
    <property type="molecule type" value="Genomic_DNA"/>
</dbReference>
<dbReference type="InterPro" id="IPR011006">
    <property type="entry name" value="CheY-like_superfamily"/>
</dbReference>
<sequence length="248" mass="27973">MNANPHDQPMTRTLLVVDDDQKTRNLLKTYLEKHQYEVRVAHDGASFNAEFERFKDELSLVILDVMLPDTDGFTLCRSVRSQSPVPIIMLTASADDTDRIVGLELGADDYIAKPYNPRELLARIKAIHRRMQLGAPGAPVRFLKFAGFSMDMVERVLTDPQGQPVVLTSMDFNLLRFFAEHAGETLDRARLMEQTRGRDLGPLDRSLDVQVSRLRQRLHDDGKQPVLIKTVRGSGYVFSADVSAHAEP</sequence>
<organism evidence="12">
    <name type="scientific">Curvibacter symbiont subsp. Hydra magnipapillata</name>
    <dbReference type="NCBI Taxonomy" id="667019"/>
    <lineage>
        <taxon>Bacteria</taxon>
        <taxon>Pseudomonadati</taxon>
        <taxon>Pseudomonadota</taxon>
        <taxon>Betaproteobacteria</taxon>
        <taxon>Burkholderiales</taxon>
        <taxon>Comamonadaceae</taxon>
        <taxon>Curvibacter</taxon>
    </lineage>
</organism>
<dbReference type="GO" id="GO:0005829">
    <property type="term" value="C:cytosol"/>
    <property type="evidence" value="ECO:0007669"/>
    <property type="project" value="TreeGrafter"/>
</dbReference>
<comment type="subcellular location">
    <subcellularLocation>
        <location evidence="1">Cytoplasm</location>
    </subcellularLocation>
</comment>
<reference evidence="12" key="1">
    <citation type="journal article" date="2010" name="Nature">
        <title>The Dynamic genome of Hydra.</title>
        <authorList>
            <person name="Chapman J.A."/>
            <person name="Kirkness E.F."/>
            <person name="Simakov O."/>
            <person name="Hampson S.E."/>
            <person name="Mitros T."/>
            <person name="Weinmaier T."/>
            <person name="Rattei T."/>
            <person name="Balasubramanian P.G."/>
            <person name="Borman J."/>
            <person name="Busam D."/>
            <person name="Disbennett K."/>
            <person name="Pfannkoch C."/>
            <person name="Sumin N."/>
            <person name="Sutton G."/>
            <person name="Viswanathan L."/>
            <person name="Walenz B."/>
            <person name="Goodstein D.M."/>
            <person name="Hellsten U."/>
            <person name="Kawashima T."/>
            <person name="Prochnik S.E."/>
            <person name="Putnam N.H."/>
            <person name="Shu S."/>
            <person name="Blumberg B."/>
            <person name="Dana C.E."/>
            <person name="Gee L."/>
            <person name="Kibler D.F."/>
            <person name="Law L."/>
            <person name="Lindgens D."/>
            <person name="Martinez D.E."/>
            <person name="Peng J."/>
            <person name="Wigge P.A."/>
            <person name="Bertulat B."/>
            <person name="Guder C."/>
            <person name="Nakamura Y."/>
            <person name="Ozbek S."/>
            <person name="Watanabe H."/>
            <person name="Khalturin K."/>
            <person name="Hemmrich G."/>
            <person name="Franke A."/>
            <person name="Augustin R."/>
            <person name="Fraune S."/>
            <person name="Hayakawa E."/>
            <person name="Hayakawa S."/>
            <person name="Hirose M."/>
            <person name="Hwang J."/>
            <person name="Ikeo K."/>
            <person name="Nishimiya-Fujisawa C."/>
            <person name="Ogura A."/>
            <person name="Takahashi T."/>
            <person name="Steinmetz P.R."/>
            <person name="Zhang X."/>
            <person name="Aufschnaiter R."/>
            <person name="Eder M.K."/>
            <person name="Gorny A.K."/>
            <person name="Salvenmoser W."/>
            <person name="Heimberg A.M."/>
            <person name="Wheeler B.M."/>
            <person name="Peterson K.J."/>
            <person name="Boettger A."/>
            <person name="Tischler P."/>
            <person name="Wolf A."/>
            <person name="Gojobori T."/>
            <person name="Remington K.A."/>
            <person name="Strausberg R.L."/>
            <person name="Venter J."/>
            <person name="Technau U."/>
            <person name="Hobmayer B."/>
            <person name="Bosch T.C."/>
            <person name="Holstein T.W."/>
            <person name="Fujisawa T."/>
            <person name="Bode H.R."/>
            <person name="David C.N."/>
            <person name="Rokhsar D.S."/>
            <person name="Steele R.E."/>
        </authorList>
    </citation>
    <scope>NUCLEOTIDE SEQUENCE</scope>
</reference>
<evidence type="ECO:0000256" key="3">
    <source>
        <dbReference type="ARBA" id="ARBA00022553"/>
    </source>
</evidence>
<name>C9YCY7_CURXX</name>
<keyword evidence="4" id="KW-0902">Two-component regulatory system</keyword>
<dbReference type="PROSITE" id="PS50110">
    <property type="entry name" value="RESPONSE_REGULATORY"/>
    <property type="match status" value="1"/>
</dbReference>
<dbReference type="SMART" id="SM00862">
    <property type="entry name" value="Trans_reg_C"/>
    <property type="match status" value="1"/>
</dbReference>
<feature type="domain" description="Response regulatory" evidence="10">
    <location>
        <begin position="13"/>
        <end position="128"/>
    </location>
</feature>
<evidence type="ECO:0000313" key="12">
    <source>
        <dbReference type="EMBL" id="CBA30858.1"/>
    </source>
</evidence>
<evidence type="ECO:0000256" key="1">
    <source>
        <dbReference type="ARBA" id="ARBA00004496"/>
    </source>
</evidence>
<dbReference type="FunFam" id="3.40.50.2300:FF:000001">
    <property type="entry name" value="DNA-binding response regulator PhoB"/>
    <property type="match status" value="1"/>
</dbReference>
<feature type="DNA-binding region" description="OmpR/PhoB-type" evidence="9">
    <location>
        <begin position="140"/>
        <end position="240"/>
    </location>
</feature>
<accession>C9YCY7</accession>
<evidence type="ECO:0000256" key="6">
    <source>
        <dbReference type="ARBA" id="ARBA00023125"/>
    </source>
</evidence>
<dbReference type="FunFam" id="1.10.10.10:FF:000099">
    <property type="entry name" value="Two-component system response regulator TorR"/>
    <property type="match status" value="1"/>
</dbReference>
<feature type="modified residue" description="4-aspartylphosphate" evidence="8">
    <location>
        <position position="64"/>
    </location>
</feature>
<evidence type="ECO:0000259" key="10">
    <source>
        <dbReference type="PROSITE" id="PS50110"/>
    </source>
</evidence>
<evidence type="ECO:0000256" key="7">
    <source>
        <dbReference type="ARBA" id="ARBA00023163"/>
    </source>
</evidence>
<dbReference type="Gene3D" id="1.10.10.10">
    <property type="entry name" value="Winged helix-like DNA-binding domain superfamily/Winged helix DNA-binding domain"/>
    <property type="match status" value="1"/>
</dbReference>
<dbReference type="SUPFAM" id="SSF52172">
    <property type="entry name" value="CheY-like"/>
    <property type="match status" value="1"/>
</dbReference>
<dbReference type="GO" id="GO:0032993">
    <property type="term" value="C:protein-DNA complex"/>
    <property type="evidence" value="ECO:0007669"/>
    <property type="project" value="TreeGrafter"/>
</dbReference>
<evidence type="ECO:0000256" key="5">
    <source>
        <dbReference type="ARBA" id="ARBA00023015"/>
    </source>
</evidence>
<feature type="domain" description="OmpR/PhoB-type" evidence="11">
    <location>
        <begin position="140"/>
        <end position="240"/>
    </location>
</feature>
<keyword evidence="6 9" id="KW-0238">DNA-binding</keyword>
<proteinExistence type="predicted"/>
<dbReference type="InterPro" id="IPR001789">
    <property type="entry name" value="Sig_transdc_resp-reg_receiver"/>
</dbReference>
<protein>
    <submittedName>
        <fullName evidence="12">Transcriptional regulatory protein ompR</fullName>
    </submittedName>
</protein>
<dbReference type="InterPro" id="IPR036388">
    <property type="entry name" value="WH-like_DNA-bd_sf"/>
</dbReference>
<dbReference type="InterPro" id="IPR016032">
    <property type="entry name" value="Sig_transdc_resp-reg_C-effctor"/>
</dbReference>
<dbReference type="SMART" id="SM00448">
    <property type="entry name" value="REC"/>
    <property type="match status" value="1"/>
</dbReference>
<keyword evidence="3 8" id="KW-0597">Phosphoprotein</keyword>
<dbReference type="InterPro" id="IPR001867">
    <property type="entry name" value="OmpR/PhoB-type_DNA-bd"/>
</dbReference>
<dbReference type="Gene3D" id="6.10.250.690">
    <property type="match status" value="1"/>
</dbReference>
<dbReference type="CDD" id="cd00383">
    <property type="entry name" value="trans_reg_C"/>
    <property type="match status" value="1"/>
</dbReference>
<evidence type="ECO:0000256" key="8">
    <source>
        <dbReference type="PROSITE-ProRule" id="PRU00169"/>
    </source>
</evidence>
<evidence type="ECO:0000256" key="4">
    <source>
        <dbReference type="ARBA" id="ARBA00023012"/>
    </source>
</evidence>
<evidence type="ECO:0000256" key="2">
    <source>
        <dbReference type="ARBA" id="ARBA00022490"/>
    </source>
</evidence>
<evidence type="ECO:0000259" key="11">
    <source>
        <dbReference type="PROSITE" id="PS51755"/>
    </source>
</evidence>
<keyword evidence="2" id="KW-0963">Cytoplasm</keyword>
<dbReference type="Pfam" id="PF00072">
    <property type="entry name" value="Response_reg"/>
    <property type="match status" value="1"/>
</dbReference>
<dbReference type="InterPro" id="IPR039420">
    <property type="entry name" value="WalR-like"/>
</dbReference>
<dbReference type="PANTHER" id="PTHR48111:SF4">
    <property type="entry name" value="DNA-BINDING DUAL TRANSCRIPTIONAL REGULATOR OMPR"/>
    <property type="match status" value="1"/>
</dbReference>
<dbReference type="Pfam" id="PF00486">
    <property type="entry name" value="Trans_reg_C"/>
    <property type="match status" value="1"/>
</dbReference>
<dbReference type="Gene3D" id="3.40.50.2300">
    <property type="match status" value="1"/>
</dbReference>
<keyword evidence="5" id="KW-0805">Transcription regulation</keyword>
<dbReference type="GO" id="GO:0000156">
    <property type="term" value="F:phosphorelay response regulator activity"/>
    <property type="evidence" value="ECO:0007669"/>
    <property type="project" value="TreeGrafter"/>
</dbReference>
<evidence type="ECO:0000256" key="9">
    <source>
        <dbReference type="PROSITE-ProRule" id="PRU01091"/>
    </source>
</evidence>
<dbReference type="SUPFAM" id="SSF46894">
    <property type="entry name" value="C-terminal effector domain of the bipartite response regulators"/>
    <property type="match status" value="1"/>
</dbReference>
<dbReference type="GO" id="GO:0000976">
    <property type="term" value="F:transcription cis-regulatory region binding"/>
    <property type="evidence" value="ECO:0007669"/>
    <property type="project" value="TreeGrafter"/>
</dbReference>